<sequence>MDMVLSFASSSVLGTPVWVWFAFHLMIFILLAFDLGVLNRSSREMGIGESLRLSVFYIAIAIAFGVVVWGYLGSQRAIEYYTGYTIEKALSIDNIFVISLIFAYFSIPPAFQYRALVWGIIAVLILRGVMIAAGAALIHQYEWVLYIFGAFLIYTGIKMLGGHDNAPDLDRNPLLAFLRRHMRITEKLHGEAFFVRLPDPASDKKVLYATPLFLALAVINVADIVFAVDSVPAIFAVTTDTFIVYTANIMAILGLRALYFALAAMVARFKYLSISLALILVLIGVKIFWSGLVAKVDPLLSLAMTLALLGGGIGFSLWKTRSATAKD</sequence>
<feature type="transmembrane region" description="Helical" evidence="6">
    <location>
        <begin position="50"/>
        <end position="72"/>
    </location>
</feature>
<feature type="transmembrane region" description="Helical" evidence="6">
    <location>
        <begin position="206"/>
        <end position="228"/>
    </location>
</feature>
<comment type="caution">
    <text evidence="7">The sequence shown here is derived from an EMBL/GenBank/DDBJ whole genome shotgun (WGS) entry which is preliminary data.</text>
</comment>
<accession>A0A1W9HQH9</accession>
<evidence type="ECO:0000256" key="2">
    <source>
        <dbReference type="ARBA" id="ARBA00007511"/>
    </source>
</evidence>
<dbReference type="EMBL" id="LWDL01000031">
    <property type="protein sequence ID" value="OQW49663.1"/>
    <property type="molecule type" value="Genomic_DNA"/>
</dbReference>
<evidence type="ECO:0000256" key="3">
    <source>
        <dbReference type="ARBA" id="ARBA00022692"/>
    </source>
</evidence>
<feature type="transmembrane region" description="Helical" evidence="6">
    <location>
        <begin position="271"/>
        <end position="292"/>
    </location>
</feature>
<feature type="transmembrane region" description="Helical" evidence="6">
    <location>
        <begin position="17"/>
        <end position="38"/>
    </location>
</feature>
<protein>
    <recommendedName>
        <fullName evidence="9">Tellurium resistance protein TerC</fullName>
    </recommendedName>
</protein>
<name>A0A1W9HQH9_9HYPH</name>
<dbReference type="Proteomes" id="UP000192872">
    <property type="component" value="Unassembled WGS sequence"/>
</dbReference>
<feature type="transmembrane region" description="Helical" evidence="6">
    <location>
        <begin position="116"/>
        <end position="137"/>
    </location>
</feature>
<gene>
    <name evidence="7" type="ORF">A4S15_02795</name>
</gene>
<keyword evidence="4 6" id="KW-1133">Transmembrane helix</keyword>
<keyword evidence="3 6" id="KW-0812">Transmembrane</keyword>
<dbReference type="PANTHER" id="PTHR30238">
    <property type="entry name" value="MEMBRANE BOUND PREDICTED REDOX MODULATOR"/>
    <property type="match status" value="1"/>
</dbReference>
<reference evidence="7 8" key="1">
    <citation type="journal article" date="2017" name="Water Res.">
        <title>Comammox in drinking water systems.</title>
        <authorList>
            <person name="Wang Y."/>
            <person name="Ma L."/>
            <person name="Mao Y."/>
            <person name="Jiang X."/>
            <person name="Xia Y."/>
            <person name="Yu K."/>
            <person name="Li B."/>
            <person name="Zhang T."/>
        </authorList>
    </citation>
    <scope>NUCLEOTIDE SEQUENCE [LARGE SCALE GENOMIC DNA]</scope>
    <source>
        <strain evidence="7">SG_bin8</strain>
    </source>
</reference>
<dbReference type="STRING" id="1827387.A4S15_02795"/>
<dbReference type="PANTHER" id="PTHR30238:SF0">
    <property type="entry name" value="THYLAKOID MEMBRANE PROTEIN TERC, CHLOROPLASTIC"/>
    <property type="match status" value="1"/>
</dbReference>
<evidence type="ECO:0000256" key="4">
    <source>
        <dbReference type="ARBA" id="ARBA00022989"/>
    </source>
</evidence>
<dbReference type="InterPro" id="IPR005496">
    <property type="entry name" value="Integral_membrane_TerC"/>
</dbReference>
<comment type="subcellular location">
    <subcellularLocation>
        <location evidence="1">Membrane</location>
        <topology evidence="1">Multi-pass membrane protein</topology>
    </subcellularLocation>
</comment>
<keyword evidence="5 6" id="KW-0472">Membrane</keyword>
<dbReference type="Pfam" id="PF03741">
    <property type="entry name" value="TerC"/>
    <property type="match status" value="1"/>
</dbReference>
<dbReference type="InterPro" id="IPR022369">
    <property type="entry name" value="Integral_membrane_TerC_rswitch"/>
</dbReference>
<comment type="similarity">
    <text evidence="2">Belongs to the TerC family.</text>
</comment>
<feature type="transmembrane region" description="Helical" evidence="6">
    <location>
        <begin position="234"/>
        <end position="259"/>
    </location>
</feature>
<proteinExistence type="inferred from homology"/>
<evidence type="ECO:0008006" key="9">
    <source>
        <dbReference type="Google" id="ProtNLM"/>
    </source>
</evidence>
<dbReference type="AlphaFoldDB" id="A0A1W9HQH9"/>
<evidence type="ECO:0000256" key="6">
    <source>
        <dbReference type="SAM" id="Phobius"/>
    </source>
</evidence>
<evidence type="ECO:0000256" key="5">
    <source>
        <dbReference type="ARBA" id="ARBA00023136"/>
    </source>
</evidence>
<feature type="transmembrane region" description="Helical" evidence="6">
    <location>
        <begin position="92"/>
        <end position="111"/>
    </location>
</feature>
<dbReference type="RefSeq" id="WP_376799876.1">
    <property type="nucleotide sequence ID" value="NZ_DBNB01000008.1"/>
</dbReference>
<evidence type="ECO:0000313" key="7">
    <source>
        <dbReference type="EMBL" id="OQW49663.1"/>
    </source>
</evidence>
<dbReference type="NCBIfam" id="TIGR03718">
    <property type="entry name" value="R_switched_Alx"/>
    <property type="match status" value="1"/>
</dbReference>
<dbReference type="GO" id="GO:0016020">
    <property type="term" value="C:membrane"/>
    <property type="evidence" value="ECO:0007669"/>
    <property type="project" value="UniProtKB-SubCell"/>
</dbReference>
<evidence type="ECO:0000256" key="1">
    <source>
        <dbReference type="ARBA" id="ARBA00004141"/>
    </source>
</evidence>
<organism evidence="7 8">
    <name type="scientific">Candidatus Raskinella chloraquaticus</name>
    <dbReference type="NCBI Taxonomy" id="1951219"/>
    <lineage>
        <taxon>Bacteria</taxon>
        <taxon>Pseudomonadati</taxon>
        <taxon>Pseudomonadota</taxon>
        <taxon>Alphaproteobacteria</taxon>
        <taxon>Hyphomicrobiales</taxon>
        <taxon>Phreatobacteraceae</taxon>
        <taxon>Candidatus Raskinella</taxon>
    </lineage>
</organism>
<evidence type="ECO:0000313" key="8">
    <source>
        <dbReference type="Proteomes" id="UP000192872"/>
    </source>
</evidence>
<feature type="transmembrane region" description="Helical" evidence="6">
    <location>
        <begin position="143"/>
        <end position="161"/>
    </location>
</feature>
<feature type="transmembrane region" description="Helical" evidence="6">
    <location>
        <begin position="298"/>
        <end position="318"/>
    </location>
</feature>